<comment type="caution">
    <text evidence="1">The sequence shown here is derived from an EMBL/GenBank/DDBJ whole genome shotgun (WGS) entry which is preliminary data.</text>
</comment>
<gene>
    <name evidence="1" type="ORF">FA95DRAFT_740223</name>
</gene>
<name>A0ACB8SB13_9AGAM</name>
<evidence type="ECO:0000313" key="2">
    <source>
        <dbReference type="Proteomes" id="UP000814033"/>
    </source>
</evidence>
<dbReference type="Proteomes" id="UP000814033">
    <property type="component" value="Unassembled WGS sequence"/>
</dbReference>
<organism evidence="1 2">
    <name type="scientific">Auriscalpium vulgare</name>
    <dbReference type="NCBI Taxonomy" id="40419"/>
    <lineage>
        <taxon>Eukaryota</taxon>
        <taxon>Fungi</taxon>
        <taxon>Dikarya</taxon>
        <taxon>Basidiomycota</taxon>
        <taxon>Agaricomycotina</taxon>
        <taxon>Agaricomycetes</taxon>
        <taxon>Russulales</taxon>
        <taxon>Auriscalpiaceae</taxon>
        <taxon>Auriscalpium</taxon>
    </lineage>
</organism>
<proteinExistence type="predicted"/>
<reference evidence="1" key="2">
    <citation type="journal article" date="2022" name="New Phytol.">
        <title>Evolutionary transition to the ectomycorrhizal habit in the genomes of a hyperdiverse lineage of mushroom-forming fungi.</title>
        <authorList>
            <person name="Looney B."/>
            <person name="Miyauchi S."/>
            <person name="Morin E."/>
            <person name="Drula E."/>
            <person name="Courty P.E."/>
            <person name="Kohler A."/>
            <person name="Kuo A."/>
            <person name="LaButti K."/>
            <person name="Pangilinan J."/>
            <person name="Lipzen A."/>
            <person name="Riley R."/>
            <person name="Andreopoulos W."/>
            <person name="He G."/>
            <person name="Johnson J."/>
            <person name="Nolan M."/>
            <person name="Tritt A."/>
            <person name="Barry K.W."/>
            <person name="Grigoriev I.V."/>
            <person name="Nagy L.G."/>
            <person name="Hibbett D."/>
            <person name="Henrissat B."/>
            <person name="Matheny P.B."/>
            <person name="Labbe J."/>
            <person name="Martin F.M."/>
        </authorList>
    </citation>
    <scope>NUCLEOTIDE SEQUENCE</scope>
    <source>
        <strain evidence="1">FP105234-sp</strain>
    </source>
</reference>
<sequence>MVVDTVEQGQACLDYLRKQNVGRASLMILDKLNRSSGMEHMQTPENVPRLFDLIKPKEPRFAAAFYKGCGNTVVAADLDQANRIAFGSRVRWRVVTLAGQLIDSSGTMSGGGNYVSRGGMSAKLAPDAVGPDVLRQYEQDSEAAARELDEATRELRKAQEEHDALLRSVPQLDMSIKKANMDVQNGTKRIAEAERRVRELNAQSKPDSGDVARISTLEREIALAKSDLAKLQEKTSAIEAELKGLEKKILEIGGAKLLKQRSTVEGLKLHIEIATNEITKAEVAKDKAERDSVKLSNAMKTHTAGLEESEAELTQLNQQKEEVSSTLSELRSRVEEAQAAAENSKDDLETLKADLDEKTEGIQEFKKKEMELMQKLQDIRQESQRNSEKLEHWQQEHEQLTLEEVSDEEDDDDEEEEGVKPEPTTDGEGDQGTPGPSRVKHEPGQPSAGKKKPRQTSANQLKMYSTAELARFKVRQLIADQELADEKVQATKADLGVLKEYKRREEEWQERAKHLEDVTAQRDTEKAKHDGLRKQRLDEFMAGFNLISLKLKEMYQMITLGGNAELELVDSMDPFSEGIIFSVMPPKKSWRNIANLSGGEKVQPYGISCGGAALTCVVDPQFVGVGLRSTCFQGIFITLRLASLLTRRPADAAVLHGRD</sequence>
<dbReference type="EMBL" id="MU275840">
    <property type="protein sequence ID" value="KAI0053392.1"/>
    <property type="molecule type" value="Genomic_DNA"/>
</dbReference>
<evidence type="ECO:0000313" key="1">
    <source>
        <dbReference type="EMBL" id="KAI0053392.1"/>
    </source>
</evidence>
<reference evidence="1" key="1">
    <citation type="submission" date="2021-02" db="EMBL/GenBank/DDBJ databases">
        <authorList>
            <consortium name="DOE Joint Genome Institute"/>
            <person name="Ahrendt S."/>
            <person name="Looney B.P."/>
            <person name="Miyauchi S."/>
            <person name="Morin E."/>
            <person name="Drula E."/>
            <person name="Courty P.E."/>
            <person name="Chicoki N."/>
            <person name="Fauchery L."/>
            <person name="Kohler A."/>
            <person name="Kuo A."/>
            <person name="Labutti K."/>
            <person name="Pangilinan J."/>
            <person name="Lipzen A."/>
            <person name="Riley R."/>
            <person name="Andreopoulos W."/>
            <person name="He G."/>
            <person name="Johnson J."/>
            <person name="Barry K.W."/>
            <person name="Grigoriev I.V."/>
            <person name="Nagy L."/>
            <person name="Hibbett D."/>
            <person name="Henrissat B."/>
            <person name="Matheny P.B."/>
            <person name="Labbe J."/>
            <person name="Martin F."/>
        </authorList>
    </citation>
    <scope>NUCLEOTIDE SEQUENCE</scope>
    <source>
        <strain evidence="1">FP105234-sp</strain>
    </source>
</reference>
<protein>
    <submittedName>
        <fullName evidence="1">Uncharacterized protein</fullName>
    </submittedName>
</protein>
<accession>A0ACB8SB13</accession>
<keyword evidence="2" id="KW-1185">Reference proteome</keyword>